<evidence type="ECO:0000256" key="4">
    <source>
        <dbReference type="ARBA" id="ARBA00023136"/>
    </source>
</evidence>
<evidence type="ECO:0008006" key="8">
    <source>
        <dbReference type="Google" id="ProtNLM"/>
    </source>
</evidence>
<dbReference type="PANTHER" id="PTHR15371:SF0">
    <property type="entry name" value="SD19278P"/>
    <property type="match status" value="1"/>
</dbReference>
<comment type="subcellular location">
    <subcellularLocation>
        <location evidence="1">Membrane</location>
        <topology evidence="1">Multi-pass membrane protein</topology>
    </subcellularLocation>
</comment>
<dbReference type="GO" id="GO:0005744">
    <property type="term" value="C:TIM23 mitochondrial import inner membrane translocase complex"/>
    <property type="evidence" value="ECO:0007669"/>
    <property type="project" value="TreeGrafter"/>
</dbReference>
<evidence type="ECO:0000313" key="6">
    <source>
        <dbReference type="EMBL" id="CRK41363.1"/>
    </source>
</evidence>
<feature type="region of interest" description="Disordered" evidence="5">
    <location>
        <begin position="1"/>
        <end position="43"/>
    </location>
</feature>
<dbReference type="PANTHER" id="PTHR15371">
    <property type="entry name" value="TIM23"/>
    <property type="match status" value="1"/>
</dbReference>
<dbReference type="GO" id="GO:0008320">
    <property type="term" value="F:protein transmembrane transporter activity"/>
    <property type="evidence" value="ECO:0007669"/>
    <property type="project" value="TreeGrafter"/>
</dbReference>
<proteinExistence type="predicted"/>
<dbReference type="GO" id="GO:0030150">
    <property type="term" value="P:protein import into mitochondrial matrix"/>
    <property type="evidence" value="ECO:0007669"/>
    <property type="project" value="TreeGrafter"/>
</dbReference>
<dbReference type="AlphaFoldDB" id="A0A0G4N4I8"/>
<organism evidence="6 7">
    <name type="scientific">Verticillium longisporum</name>
    <name type="common">Verticillium dahliae var. longisporum</name>
    <dbReference type="NCBI Taxonomy" id="100787"/>
    <lineage>
        <taxon>Eukaryota</taxon>
        <taxon>Fungi</taxon>
        <taxon>Dikarya</taxon>
        <taxon>Ascomycota</taxon>
        <taxon>Pezizomycotina</taxon>
        <taxon>Sordariomycetes</taxon>
        <taxon>Hypocreomycetidae</taxon>
        <taxon>Glomerellales</taxon>
        <taxon>Plectosphaerellaceae</taxon>
        <taxon>Verticillium</taxon>
    </lineage>
</organism>
<name>A0A0G4N4I8_VERLO</name>
<keyword evidence="2" id="KW-0812">Transmembrane</keyword>
<evidence type="ECO:0000256" key="3">
    <source>
        <dbReference type="ARBA" id="ARBA00022989"/>
    </source>
</evidence>
<dbReference type="Proteomes" id="UP000045706">
    <property type="component" value="Unassembled WGS sequence"/>
</dbReference>
<reference evidence="7" key="1">
    <citation type="submission" date="2015-05" db="EMBL/GenBank/DDBJ databases">
        <authorList>
            <person name="Fogelqvist Johan"/>
        </authorList>
    </citation>
    <scope>NUCLEOTIDE SEQUENCE [LARGE SCALE GENOMIC DNA]</scope>
</reference>
<dbReference type="EMBL" id="CVQI01032496">
    <property type="protein sequence ID" value="CRK41363.1"/>
    <property type="molecule type" value="Genomic_DNA"/>
</dbReference>
<evidence type="ECO:0000256" key="1">
    <source>
        <dbReference type="ARBA" id="ARBA00004141"/>
    </source>
</evidence>
<gene>
    <name evidence="6" type="ORF">BN1723_005096</name>
</gene>
<evidence type="ECO:0000313" key="7">
    <source>
        <dbReference type="Proteomes" id="UP000045706"/>
    </source>
</evidence>
<protein>
    <recommendedName>
        <fullName evidence="8">Mitochondrial import inner membrane translocase subunit TIM23</fullName>
    </recommendedName>
</protein>
<feature type="compositionally biased region" description="Polar residues" evidence="5">
    <location>
        <begin position="1"/>
        <end position="13"/>
    </location>
</feature>
<feature type="non-terminal residue" evidence="6">
    <location>
        <position position="315"/>
    </location>
</feature>
<keyword evidence="3" id="KW-1133">Transmembrane helix</keyword>
<keyword evidence="4" id="KW-0472">Membrane</keyword>
<dbReference type="Pfam" id="PF02466">
    <property type="entry name" value="Tim17"/>
    <property type="match status" value="1"/>
</dbReference>
<sequence>MSSLWNTFSGQKSSQKDAVATYAPAQPSSQPRSTLESTAFDPSQGQGVEAFLQNSSFSDPSQLHPLSGLNKDTLEYLSLEDAALSDVPGGQSVLPSRGFTDDLCYGAGVTYLTALGLGGAWGLQEGLRRSVNQPPKLRLNSVLNAVTRRGPFLGNSAGVVAITYNCFNGAIGYFRGKHDAANTIAAGALSGMLFKSTRGLRPMLISGGIVAGVAGAWAVTRRTFFTIPEVNEREHEHATLTSGEVALENAQFAYANGLYEPQDFKPADDDPSRYYPVREVDGNWTQRNRYTIDNLGDCRWYVSEGGYFYAVRLPN</sequence>
<evidence type="ECO:0000256" key="5">
    <source>
        <dbReference type="SAM" id="MobiDB-lite"/>
    </source>
</evidence>
<feature type="compositionally biased region" description="Polar residues" evidence="5">
    <location>
        <begin position="26"/>
        <end position="43"/>
    </location>
</feature>
<accession>A0A0G4N4I8</accession>
<evidence type="ECO:0000256" key="2">
    <source>
        <dbReference type="ARBA" id="ARBA00022692"/>
    </source>
</evidence>
<dbReference type="InterPro" id="IPR045238">
    <property type="entry name" value="Tim23-like"/>
</dbReference>